<dbReference type="RefSeq" id="WP_074357479.1">
    <property type="nucleotide sequence ID" value="NZ_CP065265.1"/>
</dbReference>
<evidence type="ECO:0000256" key="1">
    <source>
        <dbReference type="SAM" id="MobiDB-lite"/>
    </source>
</evidence>
<feature type="region of interest" description="Disordered" evidence="1">
    <location>
        <begin position="200"/>
        <end position="231"/>
    </location>
</feature>
<name>A0A9Q7SER3_9MYCO</name>
<accession>A0A9Q7SER3</accession>
<evidence type="ECO:0000313" key="3">
    <source>
        <dbReference type="EMBL" id="SHX43546.1"/>
    </source>
</evidence>
<dbReference type="Gene3D" id="3.20.20.80">
    <property type="entry name" value="Glycosidases"/>
    <property type="match status" value="1"/>
</dbReference>
<feature type="domain" description="Rv2525c-like glycoside hydrolase-like" evidence="2">
    <location>
        <begin position="19"/>
        <end position="184"/>
    </location>
</feature>
<dbReference type="InterPro" id="IPR017853">
    <property type="entry name" value="GH"/>
</dbReference>
<feature type="compositionally biased region" description="Low complexity" evidence="1">
    <location>
        <begin position="221"/>
        <end position="231"/>
    </location>
</feature>
<evidence type="ECO:0000313" key="4">
    <source>
        <dbReference type="Proteomes" id="UP000185183"/>
    </source>
</evidence>
<gene>
    <name evidence="3" type="ORF">SAMEA2275694_02657</name>
</gene>
<sequence>MTLQGLDYAGGIIGGGTVVASGYAFVCRYLSDGGSTLPNKKLTPSEAADLQANGVGIVSNWETTADMMLGGYQQGVVDAQRAWAQHKACGGPDGRPIYFSADFDATPAQQAQIDDYLRGAASVIGFAQVGIYGGYWPVSRALSNGTAAWAWQTQAWSGGNQDSRINLLQNNNAGYAYVGGVQCDLNQALTADFGQWNAAVPTTPPVTPPVTPPTGEPPVSNPNANASPQSVADSLDGILDGKPLDYRVVDMLRVRQLGDIASNTDPNAPGAPGPNAEGPNRSTSVFDQVKTLADVLTGRWEINGKFYDFGELLYLVAVKLGVGS</sequence>
<feature type="compositionally biased region" description="Low complexity" evidence="1">
    <location>
        <begin position="266"/>
        <end position="280"/>
    </location>
</feature>
<feature type="compositionally biased region" description="Pro residues" evidence="1">
    <location>
        <begin position="202"/>
        <end position="220"/>
    </location>
</feature>
<dbReference type="SUPFAM" id="SSF51445">
    <property type="entry name" value="(Trans)glycosidases"/>
    <property type="match status" value="1"/>
</dbReference>
<protein>
    <submittedName>
        <fullName evidence="3">Protein exported by TAT pathway</fullName>
    </submittedName>
</protein>
<dbReference type="Pfam" id="PF08924">
    <property type="entry name" value="Rv2525c_GlyHyd-like"/>
    <property type="match status" value="1"/>
</dbReference>
<comment type="caution">
    <text evidence="3">The sequence shown here is derived from an EMBL/GenBank/DDBJ whole genome shotgun (WGS) entry which is preliminary data.</text>
</comment>
<proteinExistence type="predicted"/>
<reference evidence="3 4" key="1">
    <citation type="submission" date="2016-11" db="EMBL/GenBank/DDBJ databases">
        <authorList>
            <consortium name="Pathogen Informatics"/>
        </authorList>
    </citation>
    <scope>NUCLEOTIDE SEQUENCE [LARGE SCALE GENOMIC DNA]</scope>
    <source>
        <strain evidence="3 4">968</strain>
    </source>
</reference>
<organism evidence="3 4">
    <name type="scientific">Mycobacteroides abscessus subsp. bolletii</name>
    <dbReference type="NCBI Taxonomy" id="319705"/>
    <lineage>
        <taxon>Bacteria</taxon>
        <taxon>Bacillati</taxon>
        <taxon>Actinomycetota</taxon>
        <taxon>Actinomycetes</taxon>
        <taxon>Mycobacteriales</taxon>
        <taxon>Mycobacteriaceae</taxon>
        <taxon>Mycobacteroides</taxon>
        <taxon>Mycobacteroides abscessus</taxon>
    </lineage>
</organism>
<dbReference type="AlphaFoldDB" id="A0A9Q7SER3"/>
<dbReference type="InterPro" id="IPR015020">
    <property type="entry name" value="Rv2525c-like_Glyco_Hydro-like"/>
</dbReference>
<feature type="region of interest" description="Disordered" evidence="1">
    <location>
        <begin position="260"/>
        <end position="282"/>
    </location>
</feature>
<dbReference type="Proteomes" id="UP000185183">
    <property type="component" value="Unassembled WGS sequence"/>
</dbReference>
<dbReference type="EMBL" id="FSFA01000003">
    <property type="protein sequence ID" value="SHX43546.1"/>
    <property type="molecule type" value="Genomic_DNA"/>
</dbReference>
<evidence type="ECO:0000259" key="2">
    <source>
        <dbReference type="Pfam" id="PF08924"/>
    </source>
</evidence>